<dbReference type="AlphaFoldDB" id="A0A1L7WUM8"/>
<dbReference type="PANTHER" id="PTHR36847">
    <property type="entry name" value="AMIDOLIGASE ENZYME"/>
    <property type="match status" value="1"/>
</dbReference>
<sequence>MMNSTLACTTAFSPIDGPNGYDSDEPLARVLSFGVELEFSILTLKAGQKDPNPKDDRIVYGIVPPTDPQRVDYQYVCEDRVKEHLANNLNETFNALEVQSTKSTVAPQQFWAFGGNIKGKGSRNPDGSERTPLGEWIITQDPSIIPPKHPVYEFFPIEVNSPAFLFSEAAVYQVQEVVAHLNNTYRININETCGLHLHIGSKHAGFSFPHLRKICAVFWTFEPCFYYLANESRWANDECPFMTQKSNLMQLLRAEGKSHSECLQEGLEMILSTSSVDELINLLTWTEHRLGFNLRNLYENPPHGFPEKAKRTIEVRFHEGSLDPQDIYHWTHLFHGFIQFAEYVNTSSLEKWLREHTRDTENNPFQLLNALKLHHQAWYYEIKTKHRWSKTGKVDLSAIIALATKQL</sequence>
<name>A0A1L7WUM8_9HELO</name>
<proteinExistence type="predicted"/>
<accession>A0A1L7WUM8</accession>
<dbReference type="Pfam" id="PF12224">
    <property type="entry name" value="Amidoligase_2"/>
    <property type="match status" value="1"/>
</dbReference>
<evidence type="ECO:0000313" key="2">
    <source>
        <dbReference type="Proteomes" id="UP000184330"/>
    </source>
</evidence>
<protein>
    <recommendedName>
        <fullName evidence="3">Amidoligase enzyme</fullName>
    </recommendedName>
</protein>
<dbReference type="OrthoDB" id="412402at2759"/>
<keyword evidence="2" id="KW-1185">Reference proteome</keyword>
<dbReference type="Proteomes" id="UP000184330">
    <property type="component" value="Unassembled WGS sequence"/>
</dbReference>
<dbReference type="STRING" id="576137.A0A1L7WUM8"/>
<evidence type="ECO:0000313" key="1">
    <source>
        <dbReference type="EMBL" id="CZR56481.1"/>
    </source>
</evidence>
<gene>
    <name evidence="1" type="ORF">PAC_06369</name>
</gene>
<dbReference type="InterPro" id="IPR022025">
    <property type="entry name" value="Amidoligase_2"/>
</dbReference>
<organism evidence="1 2">
    <name type="scientific">Phialocephala subalpina</name>
    <dbReference type="NCBI Taxonomy" id="576137"/>
    <lineage>
        <taxon>Eukaryota</taxon>
        <taxon>Fungi</taxon>
        <taxon>Dikarya</taxon>
        <taxon>Ascomycota</taxon>
        <taxon>Pezizomycotina</taxon>
        <taxon>Leotiomycetes</taxon>
        <taxon>Helotiales</taxon>
        <taxon>Mollisiaceae</taxon>
        <taxon>Phialocephala</taxon>
        <taxon>Phialocephala fortinii species complex</taxon>
    </lineage>
</organism>
<dbReference type="PANTHER" id="PTHR36847:SF1">
    <property type="entry name" value="AMIDOLIGASE ENZYME"/>
    <property type="match status" value="1"/>
</dbReference>
<evidence type="ECO:0008006" key="3">
    <source>
        <dbReference type="Google" id="ProtNLM"/>
    </source>
</evidence>
<reference evidence="1 2" key="1">
    <citation type="submission" date="2016-03" db="EMBL/GenBank/DDBJ databases">
        <authorList>
            <person name="Ploux O."/>
        </authorList>
    </citation>
    <scope>NUCLEOTIDE SEQUENCE [LARGE SCALE GENOMIC DNA]</scope>
    <source>
        <strain evidence="1 2">UAMH 11012</strain>
    </source>
</reference>
<dbReference type="EMBL" id="FJOG01000008">
    <property type="protein sequence ID" value="CZR56481.1"/>
    <property type="molecule type" value="Genomic_DNA"/>
</dbReference>